<organism evidence="1 2">
    <name type="scientific">Colletotrichum truncatum</name>
    <name type="common">Anthracnose fungus</name>
    <name type="synonym">Colletotrichum capsici</name>
    <dbReference type="NCBI Taxonomy" id="5467"/>
    <lineage>
        <taxon>Eukaryota</taxon>
        <taxon>Fungi</taxon>
        <taxon>Dikarya</taxon>
        <taxon>Ascomycota</taxon>
        <taxon>Pezizomycotina</taxon>
        <taxon>Sordariomycetes</taxon>
        <taxon>Hypocreomycetidae</taxon>
        <taxon>Glomerellales</taxon>
        <taxon>Glomerellaceae</taxon>
        <taxon>Colletotrichum</taxon>
        <taxon>Colletotrichum truncatum species complex</taxon>
    </lineage>
</organism>
<comment type="caution">
    <text evidence="1">The sequence shown here is derived from an EMBL/GenBank/DDBJ whole genome shotgun (WGS) entry which is preliminary data.</text>
</comment>
<sequence length="346" mass="38990">MMMPHMRVRWELLHDKEALQSIQTAAASLYSRYDSRVGAIRSWDFLTWQRGVNITDRTDNFLVIVDSLCNMELMYYAAEHTGYRYLADAATSHAKTLLRTHLREEPSYKRDNYDGVLYSTNHVVNFSPVTGDIKEIRTAQGYSPDSTWSRGQAWGILGYAQIYTWTGDAIFLDAACGLAEYFMLRMEQAPACVEIAQPHLDGRKAGRYVPLWDFDAPIEDANAPLRDVSAGVAAAYGMLLLAQILMSLGRHEPANRYMNSAFTIIQDTLNFSLSQEKLRLECNSTGSISAVACEPLQNRFDSILRNSTVTWNAASRSASADHGLVYADYYLIEFGNKLLQLDLFSP</sequence>
<keyword evidence="1" id="KW-0378">Hydrolase</keyword>
<proteinExistence type="predicted"/>
<name>A0ACC3ZLI4_COLTU</name>
<evidence type="ECO:0000313" key="2">
    <source>
        <dbReference type="Proteomes" id="UP000805649"/>
    </source>
</evidence>
<accession>A0ACC3ZLI4</accession>
<keyword evidence="2" id="KW-1185">Reference proteome</keyword>
<dbReference type="EMBL" id="VUJX02000001">
    <property type="protein sequence ID" value="KAL0944964.1"/>
    <property type="molecule type" value="Genomic_DNA"/>
</dbReference>
<reference evidence="1 2" key="1">
    <citation type="journal article" date="2020" name="Phytopathology">
        <title>Genome Sequence Resources of Colletotrichum truncatum, C. plurivorum, C. musicola, and C. sojae: Four Species Pathogenic to Soybean (Glycine max).</title>
        <authorList>
            <person name="Rogerio F."/>
            <person name="Boufleur T.R."/>
            <person name="Ciampi-Guillardi M."/>
            <person name="Sukno S.A."/>
            <person name="Thon M.R."/>
            <person name="Massola Junior N.S."/>
            <person name="Baroncelli R."/>
        </authorList>
    </citation>
    <scope>NUCLEOTIDE SEQUENCE [LARGE SCALE GENOMIC DNA]</scope>
    <source>
        <strain evidence="1 2">CMES1059</strain>
    </source>
</reference>
<dbReference type="Proteomes" id="UP000805649">
    <property type="component" value="Unassembled WGS sequence"/>
</dbReference>
<evidence type="ECO:0000313" key="1">
    <source>
        <dbReference type="EMBL" id="KAL0944964.1"/>
    </source>
</evidence>
<gene>
    <name evidence="1" type="ORF">CTRU02_202851</name>
</gene>
<protein>
    <submittedName>
        <fullName evidence="1">Unsaturated glucuronyl hydrolase</fullName>
    </submittedName>
</protein>